<reference evidence="12" key="3">
    <citation type="submission" date="2025-09" db="UniProtKB">
        <authorList>
            <consortium name="Ensembl"/>
        </authorList>
    </citation>
    <scope>IDENTIFICATION</scope>
</reference>
<name>A0A8C4RI86_ERPCA</name>
<dbReference type="InterPro" id="IPR050569">
    <property type="entry name" value="TAAR"/>
</dbReference>
<dbReference type="PANTHER" id="PTHR24249:SF307">
    <property type="entry name" value="TRACE AMINE-ASSOCIATED RECEPTOR 5"/>
    <property type="match status" value="1"/>
</dbReference>
<dbReference type="Proteomes" id="UP000694620">
    <property type="component" value="Chromosome 3"/>
</dbReference>
<dbReference type="Pfam" id="PF00001">
    <property type="entry name" value="7tm_1"/>
    <property type="match status" value="1"/>
</dbReference>
<evidence type="ECO:0000256" key="9">
    <source>
        <dbReference type="RuleBase" id="RU000688"/>
    </source>
</evidence>
<evidence type="ECO:0000256" key="7">
    <source>
        <dbReference type="ARBA" id="ARBA00023170"/>
    </source>
</evidence>
<dbReference type="SUPFAM" id="SSF81321">
    <property type="entry name" value="Family A G protein-coupled receptor-like"/>
    <property type="match status" value="1"/>
</dbReference>
<feature type="transmembrane region" description="Helical" evidence="10">
    <location>
        <begin position="30"/>
        <end position="54"/>
    </location>
</feature>
<reference evidence="12" key="1">
    <citation type="submission" date="2021-06" db="EMBL/GenBank/DDBJ databases">
        <authorList>
            <consortium name="Wellcome Sanger Institute Data Sharing"/>
        </authorList>
    </citation>
    <scope>NUCLEOTIDE SEQUENCE [LARGE SCALE GENOMIC DNA]</scope>
</reference>
<evidence type="ECO:0000256" key="2">
    <source>
        <dbReference type="ARBA" id="ARBA00022475"/>
    </source>
</evidence>
<keyword evidence="7 9" id="KW-0675">Receptor</keyword>
<dbReference type="AlphaFoldDB" id="A0A8C4RI86"/>
<evidence type="ECO:0000256" key="3">
    <source>
        <dbReference type="ARBA" id="ARBA00022692"/>
    </source>
</evidence>
<reference evidence="12" key="2">
    <citation type="submission" date="2025-08" db="UniProtKB">
        <authorList>
            <consortium name="Ensembl"/>
        </authorList>
    </citation>
    <scope>IDENTIFICATION</scope>
</reference>
<evidence type="ECO:0000256" key="6">
    <source>
        <dbReference type="ARBA" id="ARBA00023136"/>
    </source>
</evidence>
<keyword evidence="8 9" id="KW-0807">Transducer</keyword>
<feature type="transmembrane region" description="Helical" evidence="10">
    <location>
        <begin position="66"/>
        <end position="91"/>
    </location>
</feature>
<dbReference type="SMART" id="SM01381">
    <property type="entry name" value="7TM_GPCR_Srsx"/>
    <property type="match status" value="1"/>
</dbReference>
<dbReference type="Ensembl" id="ENSECRT00000002462.1">
    <property type="protein sequence ID" value="ENSECRP00000002431.1"/>
    <property type="gene ID" value="ENSECRG00000001659.1"/>
</dbReference>
<keyword evidence="6 10" id="KW-0472">Membrane</keyword>
<feature type="domain" description="G-protein coupled receptors family 1 profile" evidence="11">
    <location>
        <begin position="46"/>
        <end position="282"/>
    </location>
</feature>
<keyword evidence="3 9" id="KW-0812">Transmembrane</keyword>
<dbReference type="PANTHER" id="PTHR24249">
    <property type="entry name" value="HISTAMINE RECEPTOR-RELATED G-PROTEIN COUPLED RECEPTOR"/>
    <property type="match status" value="1"/>
</dbReference>
<evidence type="ECO:0000256" key="10">
    <source>
        <dbReference type="SAM" id="Phobius"/>
    </source>
</evidence>
<evidence type="ECO:0000256" key="1">
    <source>
        <dbReference type="ARBA" id="ARBA00004651"/>
    </source>
</evidence>
<evidence type="ECO:0000256" key="8">
    <source>
        <dbReference type="ARBA" id="ARBA00023224"/>
    </source>
</evidence>
<organism evidence="12 13">
    <name type="scientific">Erpetoichthys calabaricus</name>
    <name type="common">Rope fish</name>
    <name type="synonym">Calamoichthys calabaricus</name>
    <dbReference type="NCBI Taxonomy" id="27687"/>
    <lineage>
        <taxon>Eukaryota</taxon>
        <taxon>Metazoa</taxon>
        <taxon>Chordata</taxon>
        <taxon>Craniata</taxon>
        <taxon>Vertebrata</taxon>
        <taxon>Euteleostomi</taxon>
        <taxon>Actinopterygii</taxon>
        <taxon>Polypteriformes</taxon>
        <taxon>Polypteridae</taxon>
        <taxon>Erpetoichthys</taxon>
    </lineage>
</organism>
<keyword evidence="13" id="KW-1185">Reference proteome</keyword>
<feature type="transmembrane region" description="Helical" evidence="10">
    <location>
        <begin position="146"/>
        <end position="169"/>
    </location>
</feature>
<evidence type="ECO:0000313" key="13">
    <source>
        <dbReference type="Proteomes" id="UP000694620"/>
    </source>
</evidence>
<feature type="transmembrane region" description="Helical" evidence="10">
    <location>
        <begin position="231"/>
        <end position="249"/>
    </location>
</feature>
<evidence type="ECO:0000313" key="12">
    <source>
        <dbReference type="Ensembl" id="ENSECRP00000002431.1"/>
    </source>
</evidence>
<dbReference type="Gene3D" id="1.20.1070.10">
    <property type="entry name" value="Rhodopsin 7-helix transmembrane proteins"/>
    <property type="match status" value="1"/>
</dbReference>
<dbReference type="PROSITE" id="PS50262">
    <property type="entry name" value="G_PROTEIN_RECEP_F1_2"/>
    <property type="match status" value="1"/>
</dbReference>
<feature type="transmembrane region" description="Helical" evidence="10">
    <location>
        <begin position="103"/>
        <end position="125"/>
    </location>
</feature>
<comment type="similarity">
    <text evidence="9">Belongs to the G-protein coupled receptor 1 family.</text>
</comment>
<dbReference type="PROSITE" id="PS00237">
    <property type="entry name" value="G_PROTEIN_RECEP_F1_1"/>
    <property type="match status" value="1"/>
</dbReference>
<comment type="subcellular location">
    <subcellularLocation>
        <location evidence="1">Cell membrane</location>
        <topology evidence="1">Multi-pass membrane protein</topology>
    </subcellularLocation>
</comment>
<keyword evidence="5 9" id="KW-0297">G-protein coupled receptor</keyword>
<dbReference type="PRINTS" id="PR00237">
    <property type="entry name" value="GPCRRHODOPSN"/>
</dbReference>
<dbReference type="InterPro" id="IPR017452">
    <property type="entry name" value="GPCR_Rhodpsn_7TM"/>
</dbReference>
<feature type="transmembrane region" description="Helical" evidence="10">
    <location>
        <begin position="269"/>
        <end position="289"/>
    </location>
</feature>
<feature type="transmembrane region" description="Helical" evidence="10">
    <location>
        <begin position="189"/>
        <end position="211"/>
    </location>
</feature>
<dbReference type="InterPro" id="IPR000276">
    <property type="entry name" value="GPCR_Rhodpsn"/>
</dbReference>
<sequence>MGLKEAEERKCPPPDNTTCSLDRESLAVSIILYIVFMTAILLATFGNLVVIISIAHFKQLHTPTNVLTLSMAVADFLIGIFIMPVTLIQAMDKCWDVGVNTCMAAKFCYMTITTISFVHLIFLSVDRYYAVCYPLHYSTKITVGRACVFAAISWICSICYTTLFFYVDYNVLYSDKNICVGICYYVIDALLYIVDVLFTSLFPFSTILILYSKILINKVKGLTERQNKATITVGIVIGTVFLCISVYYISECLLVFKIMSDVDFNIPKYLYLFNFALNPLIYGLFYPWFRKGFRFIIMCKIFNIEKSLFTLYTVYTYNEMISFMQDYGKKIISFAQKSTF</sequence>
<proteinExistence type="inferred from homology"/>
<evidence type="ECO:0000256" key="4">
    <source>
        <dbReference type="ARBA" id="ARBA00022989"/>
    </source>
</evidence>
<dbReference type="GO" id="GO:0005886">
    <property type="term" value="C:plasma membrane"/>
    <property type="evidence" value="ECO:0007669"/>
    <property type="project" value="UniProtKB-SubCell"/>
</dbReference>
<evidence type="ECO:0000259" key="11">
    <source>
        <dbReference type="PROSITE" id="PS50262"/>
    </source>
</evidence>
<keyword evidence="4 10" id="KW-1133">Transmembrane helix</keyword>
<keyword evidence="2" id="KW-1003">Cell membrane</keyword>
<evidence type="ECO:0000256" key="5">
    <source>
        <dbReference type="ARBA" id="ARBA00023040"/>
    </source>
</evidence>
<accession>A0A8C4RI86</accession>
<dbReference type="GO" id="GO:0001594">
    <property type="term" value="F:trace-amine receptor activity"/>
    <property type="evidence" value="ECO:0007669"/>
    <property type="project" value="TreeGrafter"/>
</dbReference>
<protein>
    <recommendedName>
        <fullName evidence="11">G-protein coupled receptors family 1 profile domain-containing protein</fullName>
    </recommendedName>
</protein>
<dbReference type="GeneTree" id="ENSGT01120000271932"/>